<feature type="binding site" description="axial binding residue" evidence="10">
    <location>
        <position position="442"/>
    </location>
    <ligand>
        <name>heme</name>
        <dbReference type="ChEBI" id="CHEBI:30413"/>
    </ligand>
    <ligandPart>
        <name>Fe</name>
        <dbReference type="ChEBI" id="CHEBI:18248"/>
    </ligandPart>
</feature>
<comment type="subcellular location">
    <subcellularLocation>
        <location evidence="2">Membrane</location>
    </subcellularLocation>
</comment>
<name>A0A443NSH8_9MAGN</name>
<dbReference type="OrthoDB" id="2789670at2759"/>
<gene>
    <name evidence="12" type="ORF">CKAN_01016500</name>
</gene>
<evidence type="ECO:0000256" key="2">
    <source>
        <dbReference type="ARBA" id="ARBA00004370"/>
    </source>
</evidence>
<dbReference type="PANTHER" id="PTHR47943:SF2">
    <property type="entry name" value="CYTOCHROME P450"/>
    <property type="match status" value="1"/>
</dbReference>
<keyword evidence="13" id="KW-1185">Reference proteome</keyword>
<comment type="caution">
    <text evidence="12">The sequence shown here is derived from an EMBL/GenBank/DDBJ whole genome shotgun (WGS) entry which is preliminary data.</text>
</comment>
<dbReference type="InterPro" id="IPR017972">
    <property type="entry name" value="Cyt_P450_CS"/>
</dbReference>
<sequence length="507" mass="57489">MSWTTLLWVLSIGVFFFAHLLRAVRGKWVIKGKSMLPPGPPGLPILGNLHMLGELPHHDLYRLAKEYGPIMYLRLGFVPTIVVSSPQAAQQFLKTHDLIFASRPVTEAAKYMSYERKSLAFNEYGPYWRSIRKLCTLELLSNLKIDQFKPMRREELGLIIGSIKDMANARVAVDLSAKVASLNANMTCLMVFGRKYMDEDLDERGFKGVMEEGMILSATFNVADYIPFIGPLDLQGLNRRMKAFSKVFDAFFENVISEHEKTRERGNQRDFVDVLLGLKESNDTDLQIDRPNIKAIILDMLAAGMDTSSAAIEWALSDMLKHPQVLKKVQEELERVVGLERMVEESDLANLDYLDMVVKESMRLHPVAPLLIPHEAMEDCTVNGFHIPKKSRVIINVWAIGQDPEVWPNPQEFIPERFVGTNIDVRGRDFQLLPFGSGRRGCPGMQLGLTVVRLVLAQLVHCFDWELPDGLHPSDLDMSEKFSLVVPRANHLLAIPTYRLRDCTLSQ</sequence>
<dbReference type="AlphaFoldDB" id="A0A443NSH8"/>
<evidence type="ECO:0000313" key="13">
    <source>
        <dbReference type="Proteomes" id="UP000283530"/>
    </source>
</evidence>
<keyword evidence="5 10" id="KW-0479">Metal-binding</keyword>
<evidence type="ECO:0000256" key="8">
    <source>
        <dbReference type="ARBA" id="ARBA00023033"/>
    </source>
</evidence>
<dbReference type="SUPFAM" id="SSF48264">
    <property type="entry name" value="Cytochrome P450"/>
    <property type="match status" value="1"/>
</dbReference>
<accession>A0A443NSH8</accession>
<dbReference type="PRINTS" id="PR00463">
    <property type="entry name" value="EP450I"/>
</dbReference>
<dbReference type="GO" id="GO:0016020">
    <property type="term" value="C:membrane"/>
    <property type="evidence" value="ECO:0007669"/>
    <property type="project" value="UniProtKB-SubCell"/>
</dbReference>
<dbReference type="PROSITE" id="PS00086">
    <property type="entry name" value="CYTOCHROME_P450"/>
    <property type="match status" value="1"/>
</dbReference>
<dbReference type="GO" id="GO:0005506">
    <property type="term" value="F:iron ion binding"/>
    <property type="evidence" value="ECO:0007669"/>
    <property type="project" value="InterPro"/>
</dbReference>
<dbReference type="InterPro" id="IPR002401">
    <property type="entry name" value="Cyt_P450_E_grp-I"/>
</dbReference>
<dbReference type="GO" id="GO:0016705">
    <property type="term" value="F:oxidoreductase activity, acting on paired donors, with incorporation or reduction of molecular oxygen"/>
    <property type="evidence" value="ECO:0007669"/>
    <property type="project" value="InterPro"/>
</dbReference>
<comment type="similarity">
    <text evidence="3 11">Belongs to the cytochrome P450 family.</text>
</comment>
<evidence type="ECO:0000256" key="9">
    <source>
        <dbReference type="ARBA" id="ARBA00023136"/>
    </source>
</evidence>
<dbReference type="Gene3D" id="1.10.630.10">
    <property type="entry name" value="Cytochrome P450"/>
    <property type="match status" value="1"/>
</dbReference>
<dbReference type="GO" id="GO:0020037">
    <property type="term" value="F:heme binding"/>
    <property type="evidence" value="ECO:0007669"/>
    <property type="project" value="InterPro"/>
</dbReference>
<evidence type="ECO:0000256" key="5">
    <source>
        <dbReference type="ARBA" id="ARBA00022723"/>
    </source>
</evidence>
<dbReference type="InterPro" id="IPR036396">
    <property type="entry name" value="Cyt_P450_sf"/>
</dbReference>
<evidence type="ECO:0000256" key="7">
    <source>
        <dbReference type="ARBA" id="ARBA00023004"/>
    </source>
</evidence>
<dbReference type="STRING" id="337451.A0A443NSH8"/>
<keyword evidence="8 11" id="KW-0503">Monooxygenase</keyword>
<dbReference type="GO" id="GO:0004497">
    <property type="term" value="F:monooxygenase activity"/>
    <property type="evidence" value="ECO:0007669"/>
    <property type="project" value="UniProtKB-KW"/>
</dbReference>
<evidence type="ECO:0000313" key="12">
    <source>
        <dbReference type="EMBL" id="RWR81479.1"/>
    </source>
</evidence>
<comment type="cofactor">
    <cofactor evidence="1 10">
        <name>heme</name>
        <dbReference type="ChEBI" id="CHEBI:30413"/>
    </cofactor>
</comment>
<dbReference type="FunFam" id="1.10.630.10:FF:000011">
    <property type="entry name" value="Cytochrome P450 83B1"/>
    <property type="match status" value="1"/>
</dbReference>
<keyword evidence="9" id="KW-0472">Membrane</keyword>
<dbReference type="CDD" id="cd11072">
    <property type="entry name" value="CYP71-like"/>
    <property type="match status" value="1"/>
</dbReference>
<keyword evidence="7 10" id="KW-0408">Iron</keyword>
<organism evidence="12 13">
    <name type="scientific">Cinnamomum micranthum f. kanehirae</name>
    <dbReference type="NCBI Taxonomy" id="337451"/>
    <lineage>
        <taxon>Eukaryota</taxon>
        <taxon>Viridiplantae</taxon>
        <taxon>Streptophyta</taxon>
        <taxon>Embryophyta</taxon>
        <taxon>Tracheophyta</taxon>
        <taxon>Spermatophyta</taxon>
        <taxon>Magnoliopsida</taxon>
        <taxon>Magnoliidae</taxon>
        <taxon>Laurales</taxon>
        <taxon>Lauraceae</taxon>
        <taxon>Cinnamomum</taxon>
    </lineage>
</organism>
<dbReference type="Proteomes" id="UP000283530">
    <property type="component" value="Unassembled WGS sequence"/>
</dbReference>
<evidence type="ECO:0000256" key="11">
    <source>
        <dbReference type="RuleBase" id="RU000461"/>
    </source>
</evidence>
<proteinExistence type="inferred from homology"/>
<keyword evidence="6 11" id="KW-0560">Oxidoreductase</keyword>
<reference evidence="12 13" key="1">
    <citation type="journal article" date="2019" name="Nat. Plants">
        <title>Stout camphor tree genome fills gaps in understanding of flowering plant genome evolution.</title>
        <authorList>
            <person name="Chaw S.M."/>
            <person name="Liu Y.C."/>
            <person name="Wu Y.W."/>
            <person name="Wang H.Y."/>
            <person name="Lin C.I."/>
            <person name="Wu C.S."/>
            <person name="Ke H.M."/>
            <person name="Chang L.Y."/>
            <person name="Hsu C.Y."/>
            <person name="Yang H.T."/>
            <person name="Sudianto E."/>
            <person name="Hsu M.H."/>
            <person name="Wu K.P."/>
            <person name="Wang L.N."/>
            <person name="Leebens-Mack J.H."/>
            <person name="Tsai I.J."/>
        </authorList>
    </citation>
    <scope>NUCLEOTIDE SEQUENCE [LARGE SCALE GENOMIC DNA]</scope>
    <source>
        <strain evidence="13">cv. Chaw 1501</strain>
        <tissue evidence="12">Young leaves</tissue>
    </source>
</reference>
<dbReference type="EMBL" id="QPKB01000003">
    <property type="protein sequence ID" value="RWR81479.1"/>
    <property type="molecule type" value="Genomic_DNA"/>
</dbReference>
<evidence type="ECO:0000256" key="1">
    <source>
        <dbReference type="ARBA" id="ARBA00001971"/>
    </source>
</evidence>
<dbReference type="InterPro" id="IPR001128">
    <property type="entry name" value="Cyt_P450"/>
</dbReference>
<evidence type="ECO:0000256" key="6">
    <source>
        <dbReference type="ARBA" id="ARBA00023002"/>
    </source>
</evidence>
<protein>
    <submittedName>
        <fullName evidence="12">Cytochrome P450 CYP736A12</fullName>
    </submittedName>
</protein>
<dbReference type="Pfam" id="PF00067">
    <property type="entry name" value="p450"/>
    <property type="match status" value="1"/>
</dbReference>
<dbReference type="PANTHER" id="PTHR47943">
    <property type="entry name" value="CYTOCHROME P450 93A3-LIKE"/>
    <property type="match status" value="1"/>
</dbReference>
<evidence type="ECO:0000256" key="3">
    <source>
        <dbReference type="ARBA" id="ARBA00010617"/>
    </source>
</evidence>
<dbReference type="PRINTS" id="PR00385">
    <property type="entry name" value="P450"/>
</dbReference>
<evidence type="ECO:0000256" key="10">
    <source>
        <dbReference type="PIRSR" id="PIRSR602401-1"/>
    </source>
</evidence>
<keyword evidence="4 10" id="KW-0349">Heme</keyword>
<evidence type="ECO:0000256" key="4">
    <source>
        <dbReference type="ARBA" id="ARBA00022617"/>
    </source>
</evidence>